<evidence type="ECO:0000313" key="3">
    <source>
        <dbReference type="EMBL" id="KAJ8993755.1"/>
    </source>
</evidence>
<gene>
    <name evidence="3" type="ORF">HRR80_002261</name>
</gene>
<comment type="similarity">
    <text evidence="1">Belongs to the avfA family.</text>
</comment>
<protein>
    <recommendedName>
        <fullName evidence="2">NAD(P)-binding domain-containing protein</fullName>
    </recommendedName>
</protein>
<name>A0AAN6EXV1_EXODE</name>
<dbReference type="AlphaFoldDB" id="A0AAN6EXV1"/>
<sequence length="235" mass="25075">MSSSSSQIFLLGATGRTGRLVLAEALSRNYHVTAMVRKASHNLPEHANLTIGVGDPTSTNDVKYALGQCIPDTPVVIISTLGQTRTSGNPFAATTSPPRYMEASIRAVISATEEMGKESPSFSVRKLVVMSMFGVGDSFANLNCIMRGIMKWSNMAQTLEDQDLVGEVVKAAQLPFVLVRPAMLKEGSVAPLKFYESSGKGAGFMPSVTVHSVARFLVDVVATNEYDGTAPVITN</sequence>
<dbReference type="Gene3D" id="3.40.50.720">
    <property type="entry name" value="NAD(P)-binding Rossmann-like Domain"/>
    <property type="match status" value="1"/>
</dbReference>
<dbReference type="InterPro" id="IPR051606">
    <property type="entry name" value="Polyketide_Oxido-like"/>
</dbReference>
<feature type="domain" description="NAD(P)-binding" evidence="2">
    <location>
        <begin position="12"/>
        <end position="222"/>
    </location>
</feature>
<dbReference type="EMBL" id="JAJGCB010000003">
    <property type="protein sequence ID" value="KAJ8993755.1"/>
    <property type="molecule type" value="Genomic_DNA"/>
</dbReference>
<dbReference type="InterPro" id="IPR036291">
    <property type="entry name" value="NAD(P)-bd_dom_sf"/>
</dbReference>
<dbReference type="SUPFAM" id="SSF51735">
    <property type="entry name" value="NAD(P)-binding Rossmann-fold domains"/>
    <property type="match status" value="1"/>
</dbReference>
<evidence type="ECO:0000313" key="4">
    <source>
        <dbReference type="Proteomes" id="UP001161757"/>
    </source>
</evidence>
<proteinExistence type="inferred from homology"/>
<evidence type="ECO:0000259" key="2">
    <source>
        <dbReference type="Pfam" id="PF13460"/>
    </source>
</evidence>
<dbReference type="PANTHER" id="PTHR43355">
    <property type="entry name" value="FLAVIN REDUCTASE (NADPH)"/>
    <property type="match status" value="1"/>
</dbReference>
<comment type="caution">
    <text evidence="3">The sequence shown here is derived from an EMBL/GenBank/DDBJ whole genome shotgun (WGS) entry which is preliminary data.</text>
</comment>
<dbReference type="GO" id="GO:0004074">
    <property type="term" value="F:biliverdin reductase [NAD(P)H] activity"/>
    <property type="evidence" value="ECO:0007669"/>
    <property type="project" value="TreeGrafter"/>
</dbReference>
<dbReference type="PANTHER" id="PTHR43355:SF2">
    <property type="entry name" value="FLAVIN REDUCTASE (NADPH)"/>
    <property type="match status" value="1"/>
</dbReference>
<organism evidence="3 4">
    <name type="scientific">Exophiala dermatitidis</name>
    <name type="common">Black yeast-like fungus</name>
    <name type="synonym">Wangiella dermatitidis</name>
    <dbReference type="NCBI Taxonomy" id="5970"/>
    <lineage>
        <taxon>Eukaryota</taxon>
        <taxon>Fungi</taxon>
        <taxon>Dikarya</taxon>
        <taxon>Ascomycota</taxon>
        <taxon>Pezizomycotina</taxon>
        <taxon>Eurotiomycetes</taxon>
        <taxon>Chaetothyriomycetidae</taxon>
        <taxon>Chaetothyriales</taxon>
        <taxon>Herpotrichiellaceae</taxon>
        <taxon>Exophiala</taxon>
    </lineage>
</organism>
<reference evidence="3" key="1">
    <citation type="submission" date="2023-01" db="EMBL/GenBank/DDBJ databases">
        <title>Exophiala dermititidis isolated from Cystic Fibrosis Patient.</title>
        <authorList>
            <person name="Kurbessoian T."/>
            <person name="Crocker A."/>
            <person name="Murante D."/>
            <person name="Hogan D.A."/>
            <person name="Stajich J.E."/>
        </authorList>
    </citation>
    <scope>NUCLEOTIDE SEQUENCE</scope>
    <source>
        <strain evidence="3">Ex8</strain>
    </source>
</reference>
<evidence type="ECO:0000256" key="1">
    <source>
        <dbReference type="ARBA" id="ARBA00038376"/>
    </source>
</evidence>
<dbReference type="Proteomes" id="UP001161757">
    <property type="component" value="Unassembled WGS sequence"/>
</dbReference>
<dbReference type="GO" id="GO:0042602">
    <property type="term" value="F:riboflavin reductase (NADPH) activity"/>
    <property type="evidence" value="ECO:0007669"/>
    <property type="project" value="TreeGrafter"/>
</dbReference>
<dbReference type="Pfam" id="PF13460">
    <property type="entry name" value="NAD_binding_10"/>
    <property type="match status" value="1"/>
</dbReference>
<accession>A0AAN6EXV1</accession>
<dbReference type="InterPro" id="IPR016040">
    <property type="entry name" value="NAD(P)-bd_dom"/>
</dbReference>